<sequence length="94" mass="10094">MLGHGRALLIECVDYGSRLWRLSPIIVWVPGRRIAEVHRPCGRRDRGTDGGRKPRVNPAITGERSPTTGVALSGYGAASTPPSTNRLMNGTQSG</sequence>
<evidence type="ECO:0000313" key="2">
    <source>
        <dbReference type="EMBL" id="GAA1997312.1"/>
    </source>
</evidence>
<organism evidence="2 3">
    <name type="scientific">Nocardiopsis rhodophaea</name>
    <dbReference type="NCBI Taxonomy" id="280238"/>
    <lineage>
        <taxon>Bacteria</taxon>
        <taxon>Bacillati</taxon>
        <taxon>Actinomycetota</taxon>
        <taxon>Actinomycetes</taxon>
        <taxon>Streptosporangiales</taxon>
        <taxon>Nocardiopsidaceae</taxon>
        <taxon>Nocardiopsis</taxon>
    </lineage>
</organism>
<keyword evidence="3" id="KW-1185">Reference proteome</keyword>
<protein>
    <submittedName>
        <fullName evidence="2">Uncharacterized protein</fullName>
    </submittedName>
</protein>
<dbReference type="Proteomes" id="UP001501585">
    <property type="component" value="Unassembled WGS sequence"/>
</dbReference>
<evidence type="ECO:0000313" key="3">
    <source>
        <dbReference type="Proteomes" id="UP001501585"/>
    </source>
</evidence>
<reference evidence="2 3" key="1">
    <citation type="journal article" date="2019" name="Int. J. Syst. Evol. Microbiol.">
        <title>The Global Catalogue of Microorganisms (GCM) 10K type strain sequencing project: providing services to taxonomists for standard genome sequencing and annotation.</title>
        <authorList>
            <consortium name="The Broad Institute Genomics Platform"/>
            <consortium name="The Broad Institute Genome Sequencing Center for Infectious Disease"/>
            <person name="Wu L."/>
            <person name="Ma J."/>
        </authorList>
    </citation>
    <scope>NUCLEOTIDE SEQUENCE [LARGE SCALE GENOMIC DNA]</scope>
    <source>
        <strain evidence="2 3">JCM 15313</strain>
    </source>
</reference>
<gene>
    <name evidence="2" type="ORF">GCM10009799_25430</name>
</gene>
<feature type="compositionally biased region" description="Basic and acidic residues" evidence="1">
    <location>
        <begin position="40"/>
        <end position="52"/>
    </location>
</feature>
<feature type="region of interest" description="Disordered" evidence="1">
    <location>
        <begin position="40"/>
        <end position="94"/>
    </location>
</feature>
<evidence type="ECO:0000256" key="1">
    <source>
        <dbReference type="SAM" id="MobiDB-lite"/>
    </source>
</evidence>
<name>A0ABN2T2I1_9ACTN</name>
<dbReference type="EMBL" id="BAAAPC010000009">
    <property type="protein sequence ID" value="GAA1997312.1"/>
    <property type="molecule type" value="Genomic_DNA"/>
</dbReference>
<proteinExistence type="predicted"/>
<accession>A0ABN2T2I1</accession>
<comment type="caution">
    <text evidence="2">The sequence shown here is derived from an EMBL/GenBank/DDBJ whole genome shotgun (WGS) entry which is preliminary data.</text>
</comment>
<feature type="compositionally biased region" description="Polar residues" evidence="1">
    <location>
        <begin position="80"/>
        <end position="94"/>
    </location>
</feature>